<dbReference type="SUPFAM" id="SSF48371">
    <property type="entry name" value="ARM repeat"/>
    <property type="match status" value="1"/>
</dbReference>
<sequence>MVSSLLFSIVDSLLTDERHPDLRISAIRVLACLACRMSDKDKLPQLVHRLDQLLSTCSTSTRHSLHQLPGSSPHQHRLLDSRLTDQVGKNVSSSHGNLADQPSGSSGRLRYLGCSLFLERSCQRAARDWLLPTVAHWCLEASCLHTVLLSMWLGRLLPVSSKKQTVRSLEPYKQMLIIVGME</sequence>
<dbReference type="InterPro" id="IPR016024">
    <property type="entry name" value="ARM-type_fold"/>
</dbReference>
<organism evidence="1 2">
    <name type="scientific">Protopolystoma xenopodis</name>
    <dbReference type="NCBI Taxonomy" id="117903"/>
    <lineage>
        <taxon>Eukaryota</taxon>
        <taxon>Metazoa</taxon>
        <taxon>Spiralia</taxon>
        <taxon>Lophotrochozoa</taxon>
        <taxon>Platyhelminthes</taxon>
        <taxon>Monogenea</taxon>
        <taxon>Polyopisthocotylea</taxon>
        <taxon>Polystomatidea</taxon>
        <taxon>Polystomatidae</taxon>
        <taxon>Protopolystoma</taxon>
    </lineage>
</organism>
<proteinExistence type="predicted"/>
<name>A0A448X336_9PLAT</name>
<comment type="caution">
    <text evidence="1">The sequence shown here is derived from an EMBL/GenBank/DDBJ whole genome shotgun (WGS) entry which is preliminary data.</text>
</comment>
<dbReference type="EMBL" id="CAAALY010081594">
    <property type="protein sequence ID" value="VEL26626.1"/>
    <property type="molecule type" value="Genomic_DNA"/>
</dbReference>
<evidence type="ECO:0000313" key="1">
    <source>
        <dbReference type="EMBL" id="VEL26626.1"/>
    </source>
</evidence>
<protein>
    <submittedName>
        <fullName evidence="1">Uncharacterized protein</fullName>
    </submittedName>
</protein>
<dbReference type="OrthoDB" id="1695393at2759"/>
<reference evidence="1" key="1">
    <citation type="submission" date="2018-11" db="EMBL/GenBank/DDBJ databases">
        <authorList>
            <consortium name="Pathogen Informatics"/>
        </authorList>
    </citation>
    <scope>NUCLEOTIDE SEQUENCE</scope>
</reference>
<evidence type="ECO:0000313" key="2">
    <source>
        <dbReference type="Proteomes" id="UP000784294"/>
    </source>
</evidence>
<dbReference type="AlphaFoldDB" id="A0A448X336"/>
<gene>
    <name evidence="1" type="ORF">PXEA_LOCUS20066</name>
</gene>
<dbReference type="Proteomes" id="UP000784294">
    <property type="component" value="Unassembled WGS sequence"/>
</dbReference>
<keyword evidence="2" id="KW-1185">Reference proteome</keyword>
<accession>A0A448X336</accession>